<keyword evidence="3" id="KW-0472">Membrane</keyword>
<evidence type="ECO:0000313" key="8">
    <source>
        <dbReference type="Proteomes" id="UP000249134"/>
    </source>
</evidence>
<reference evidence="7 8" key="1">
    <citation type="submission" date="2018-06" db="EMBL/GenBank/DDBJ databases">
        <authorList>
            <consortium name="Pathogen Informatics"/>
            <person name="Doyle S."/>
        </authorList>
    </citation>
    <scope>NUCLEOTIDE SEQUENCE [LARGE SCALE GENOMIC DNA]</scope>
    <source>
        <strain evidence="7 8">NCTC4824</strain>
    </source>
</reference>
<gene>
    <name evidence="7" type="primary">lipO_9</name>
    <name evidence="7" type="ORF">NCTC4824_02943</name>
</gene>
<dbReference type="Gene3D" id="3.40.190.10">
    <property type="entry name" value="Periplasmic binding protein-like II"/>
    <property type="match status" value="2"/>
</dbReference>
<evidence type="ECO:0000256" key="6">
    <source>
        <dbReference type="SAM" id="SignalP"/>
    </source>
</evidence>
<evidence type="ECO:0000256" key="1">
    <source>
        <dbReference type="ARBA" id="ARBA00022475"/>
    </source>
</evidence>
<proteinExistence type="predicted"/>
<evidence type="ECO:0000256" key="2">
    <source>
        <dbReference type="ARBA" id="ARBA00022729"/>
    </source>
</evidence>
<keyword evidence="5" id="KW-0449">Lipoprotein</keyword>
<evidence type="ECO:0000256" key="5">
    <source>
        <dbReference type="ARBA" id="ARBA00023288"/>
    </source>
</evidence>
<dbReference type="InterPro" id="IPR006059">
    <property type="entry name" value="SBP"/>
</dbReference>
<evidence type="ECO:0000256" key="3">
    <source>
        <dbReference type="ARBA" id="ARBA00023136"/>
    </source>
</evidence>
<dbReference type="KEGG" id="blen:NCTC4824_02943"/>
<keyword evidence="4" id="KW-0564">Palmitate</keyword>
<dbReference type="InterPro" id="IPR050490">
    <property type="entry name" value="Bact_solute-bd_prot1"/>
</dbReference>
<name>A0A2X4WT86_LEDLE</name>
<dbReference type="EMBL" id="LS483476">
    <property type="protein sequence ID" value="SQI60840.1"/>
    <property type="molecule type" value="Genomic_DNA"/>
</dbReference>
<keyword evidence="2 6" id="KW-0732">Signal</keyword>
<dbReference type="PROSITE" id="PS51257">
    <property type="entry name" value="PROKAR_LIPOPROTEIN"/>
    <property type="match status" value="1"/>
</dbReference>
<dbReference type="PANTHER" id="PTHR43649:SF33">
    <property type="entry name" value="POLYGALACTURONAN_RHAMNOGALACTURONAN-BINDING PROTEIN YTCQ"/>
    <property type="match status" value="1"/>
</dbReference>
<evidence type="ECO:0000256" key="4">
    <source>
        <dbReference type="ARBA" id="ARBA00023139"/>
    </source>
</evidence>
<feature type="signal peptide" evidence="6">
    <location>
        <begin position="1"/>
        <end position="25"/>
    </location>
</feature>
<organism evidence="7 8">
    <name type="scientific">Lederbergia lenta</name>
    <name type="common">Bacillus lentus</name>
    <dbReference type="NCBI Taxonomy" id="1467"/>
    <lineage>
        <taxon>Bacteria</taxon>
        <taxon>Bacillati</taxon>
        <taxon>Bacillota</taxon>
        <taxon>Bacilli</taxon>
        <taxon>Bacillales</taxon>
        <taxon>Bacillaceae</taxon>
        <taxon>Lederbergia</taxon>
    </lineage>
</organism>
<accession>A0A2X4WT86</accession>
<dbReference type="SUPFAM" id="SSF53850">
    <property type="entry name" value="Periplasmic binding protein-like II"/>
    <property type="match status" value="1"/>
</dbReference>
<keyword evidence="1" id="KW-1003">Cell membrane</keyword>
<dbReference type="Proteomes" id="UP000249134">
    <property type="component" value="Chromosome 1"/>
</dbReference>
<feature type="chain" id="PRO_5038969943" evidence="6">
    <location>
        <begin position="26"/>
        <end position="503"/>
    </location>
</feature>
<protein>
    <submittedName>
        <fullName evidence="7">Sugar ABC transporter substrate-binding protein</fullName>
    </submittedName>
</protein>
<sequence length="503" mass="57068">MFKTRKRILCASLATLMGVSTLASCSSGVSSSEKKSSAKEFTIMTTLHTPEVPSDKIEKLIEEKTETDINIQWVPDGNYNEKLNSAFATGTLPEATFLGNTTTFLQFKEAIRDDQFWEIGPFLDEFPNLKNLNEQSFKNTSVDGKIYALYQGRPAARSGLIFRKDWADHLGLSAPTNIDEFYEMARAFTEEDPDGNGKNDTFGITDRNDLIYGAFKTVASWHGTPNNWGEKDGKVIPEFMFSEYIDTMKFFKELRDRGYINQDFPVTSKDDQQAFFKNGDAGMYVGSMGDVFAMNNDAININPDVKFDVQNQIKGKDGKYRIWSLPGYGSVLLFSKSAVKTEEELKHILHFFDQLASKEIANLLFWGIEGEHYTMQDGAALQDSDAKLIDREVKPYQSMEIGEPATNGRYEGVATYDARVKAEELIRDNDNYLIQDMSIPLESPTYIEIGERLNQMITDATYKFILGQIDEKGFEKIIEDWEESGGDEIIKEFTEDFIKQNEK</sequence>
<dbReference type="STRING" id="1348624.GCA_001591545_01991"/>
<evidence type="ECO:0000313" key="7">
    <source>
        <dbReference type="EMBL" id="SQI60840.1"/>
    </source>
</evidence>
<keyword evidence="8" id="KW-1185">Reference proteome</keyword>
<dbReference type="Pfam" id="PF01547">
    <property type="entry name" value="SBP_bac_1"/>
    <property type="match status" value="1"/>
</dbReference>
<dbReference type="AlphaFoldDB" id="A0A2X4WT86"/>
<dbReference type="PANTHER" id="PTHR43649">
    <property type="entry name" value="ARABINOSE-BINDING PROTEIN-RELATED"/>
    <property type="match status" value="1"/>
</dbReference>
<dbReference type="CDD" id="cd13580">
    <property type="entry name" value="PBP2_AlgQ_like_1"/>
    <property type="match status" value="1"/>
</dbReference>